<keyword evidence="6 10" id="KW-0407">Ion channel</keyword>
<dbReference type="GO" id="GO:0046872">
    <property type="term" value="F:metal ion binding"/>
    <property type="evidence" value="ECO:0007669"/>
    <property type="project" value="UniProtKB-KW"/>
</dbReference>
<keyword evidence="10" id="KW-0406">Ion transport</keyword>
<name>A0A839N8N2_9MICO</name>
<keyword evidence="10" id="KW-0915">Sodium</keyword>
<reference evidence="11 12" key="1">
    <citation type="submission" date="2020-08" db="EMBL/GenBank/DDBJ databases">
        <title>Sequencing the genomes of 1000 actinobacteria strains.</title>
        <authorList>
            <person name="Klenk H.-P."/>
        </authorList>
    </citation>
    <scope>NUCLEOTIDE SEQUENCE [LARGE SCALE GENOMIC DNA]</scope>
    <source>
        <strain evidence="11 12">DSM 105369</strain>
    </source>
</reference>
<evidence type="ECO:0000313" key="12">
    <source>
        <dbReference type="Proteomes" id="UP000559182"/>
    </source>
</evidence>
<comment type="caution">
    <text evidence="11">The sequence shown here is derived from an EMBL/GenBank/DDBJ whole genome shotgun (WGS) entry which is preliminary data.</text>
</comment>
<keyword evidence="10" id="KW-0813">Transport</keyword>
<dbReference type="Pfam" id="PF02537">
    <property type="entry name" value="CRCB"/>
    <property type="match status" value="1"/>
</dbReference>
<keyword evidence="10" id="KW-0479">Metal-binding</keyword>
<comment type="catalytic activity">
    <reaction evidence="8">
        <text>fluoride(in) = fluoride(out)</text>
        <dbReference type="Rhea" id="RHEA:76159"/>
        <dbReference type="ChEBI" id="CHEBI:17051"/>
    </reaction>
    <physiologicalReaction direction="left-to-right" evidence="8">
        <dbReference type="Rhea" id="RHEA:76160"/>
    </physiologicalReaction>
</comment>
<dbReference type="EMBL" id="JACHVQ010000001">
    <property type="protein sequence ID" value="MBB2892364.1"/>
    <property type="molecule type" value="Genomic_DNA"/>
</dbReference>
<comment type="similarity">
    <text evidence="7 10">Belongs to the fluoride channel Fluc/FEX (TC 1.A.43) family.</text>
</comment>
<dbReference type="GO" id="GO:0062054">
    <property type="term" value="F:fluoride channel activity"/>
    <property type="evidence" value="ECO:0007669"/>
    <property type="project" value="UniProtKB-UniRule"/>
</dbReference>
<feature type="binding site" evidence="10">
    <location>
        <position position="97"/>
    </location>
    <ligand>
        <name>Na(+)</name>
        <dbReference type="ChEBI" id="CHEBI:29101"/>
        <note>structural</note>
    </ligand>
</feature>
<dbReference type="GO" id="GO:0140114">
    <property type="term" value="P:cellular detoxification of fluoride"/>
    <property type="evidence" value="ECO:0007669"/>
    <property type="project" value="UniProtKB-UniRule"/>
</dbReference>
<organism evidence="11 12">
    <name type="scientific">Flexivirga oryzae</name>
    <dbReference type="NCBI Taxonomy" id="1794944"/>
    <lineage>
        <taxon>Bacteria</taxon>
        <taxon>Bacillati</taxon>
        <taxon>Actinomycetota</taxon>
        <taxon>Actinomycetes</taxon>
        <taxon>Micrococcales</taxon>
        <taxon>Dermacoccaceae</taxon>
        <taxon>Flexivirga</taxon>
    </lineage>
</organism>
<comment type="activity regulation">
    <text evidence="10">Na(+) is not transported, but it plays an essential structural role and its presence is essential for fluoride channel function.</text>
</comment>
<keyword evidence="3 10" id="KW-0812">Transmembrane</keyword>
<dbReference type="InterPro" id="IPR003691">
    <property type="entry name" value="FluC"/>
</dbReference>
<evidence type="ECO:0000256" key="8">
    <source>
        <dbReference type="ARBA" id="ARBA00035585"/>
    </source>
</evidence>
<keyword evidence="12" id="KW-1185">Reference proteome</keyword>
<dbReference type="PANTHER" id="PTHR28259">
    <property type="entry name" value="FLUORIDE EXPORT PROTEIN 1-RELATED"/>
    <property type="match status" value="1"/>
</dbReference>
<dbReference type="RefSeq" id="WP_343065836.1">
    <property type="nucleotide sequence ID" value="NZ_JACHVQ010000001.1"/>
</dbReference>
<accession>A0A839N8N2</accession>
<keyword evidence="5 10" id="KW-0472">Membrane</keyword>
<dbReference type="GO" id="GO:0005886">
    <property type="term" value="C:plasma membrane"/>
    <property type="evidence" value="ECO:0007669"/>
    <property type="project" value="UniProtKB-SubCell"/>
</dbReference>
<evidence type="ECO:0000256" key="1">
    <source>
        <dbReference type="ARBA" id="ARBA00004651"/>
    </source>
</evidence>
<evidence type="ECO:0000256" key="5">
    <source>
        <dbReference type="ARBA" id="ARBA00023136"/>
    </source>
</evidence>
<evidence type="ECO:0000256" key="9">
    <source>
        <dbReference type="ARBA" id="ARBA00049940"/>
    </source>
</evidence>
<protein>
    <recommendedName>
        <fullName evidence="10">Fluoride-specific ion channel FluC</fullName>
    </recommendedName>
</protein>
<feature type="transmembrane region" description="Helical" evidence="10">
    <location>
        <begin position="50"/>
        <end position="71"/>
    </location>
</feature>
<comment type="subcellular location">
    <subcellularLocation>
        <location evidence="1 10">Cell membrane</location>
        <topology evidence="1 10">Multi-pass membrane protein</topology>
    </subcellularLocation>
</comment>
<evidence type="ECO:0000256" key="4">
    <source>
        <dbReference type="ARBA" id="ARBA00022989"/>
    </source>
</evidence>
<keyword evidence="4 10" id="KW-1133">Transmembrane helix</keyword>
<keyword evidence="2 10" id="KW-1003">Cell membrane</keyword>
<evidence type="ECO:0000256" key="7">
    <source>
        <dbReference type="ARBA" id="ARBA00035120"/>
    </source>
</evidence>
<feature type="transmembrane region" description="Helical" evidence="10">
    <location>
        <begin position="83"/>
        <end position="102"/>
    </location>
</feature>
<dbReference type="HAMAP" id="MF_00454">
    <property type="entry name" value="FluC"/>
    <property type="match status" value="1"/>
</dbReference>
<proteinExistence type="inferred from homology"/>
<feature type="binding site" evidence="10">
    <location>
        <position position="94"/>
    </location>
    <ligand>
        <name>Na(+)</name>
        <dbReference type="ChEBI" id="CHEBI:29101"/>
        <note>structural</note>
    </ligand>
</feature>
<comment type="function">
    <text evidence="9 10">Fluoride-specific ion channel. Important for reducing fluoride concentration in the cell, thus reducing its toxicity.</text>
</comment>
<evidence type="ECO:0000313" key="11">
    <source>
        <dbReference type="EMBL" id="MBB2892364.1"/>
    </source>
</evidence>
<dbReference type="AlphaFoldDB" id="A0A839N8N2"/>
<gene>
    <name evidence="10" type="primary">fluC</name>
    <name evidence="10" type="synonym">crcB</name>
    <name evidence="11" type="ORF">FHU39_002348</name>
</gene>
<dbReference type="PANTHER" id="PTHR28259:SF1">
    <property type="entry name" value="FLUORIDE EXPORT PROTEIN 1-RELATED"/>
    <property type="match status" value="1"/>
</dbReference>
<evidence type="ECO:0000256" key="10">
    <source>
        <dbReference type="HAMAP-Rule" id="MF_00454"/>
    </source>
</evidence>
<evidence type="ECO:0000256" key="6">
    <source>
        <dbReference type="ARBA" id="ARBA00023303"/>
    </source>
</evidence>
<dbReference type="Proteomes" id="UP000559182">
    <property type="component" value="Unassembled WGS sequence"/>
</dbReference>
<sequence>MALTSTRRRASIHAHRDPVLLGVVFLGGAVGTAIRSLLGDAFAGPSGTWPWTTLSINLTGAFLLGLLLEGLVRSGEDTGGRRLVRLGVGTGVMGGYTTYSTFMVETTDLPWPMATGYVVATVVLGALLAWAGIRAAKAFVPIGGTA</sequence>
<evidence type="ECO:0000256" key="2">
    <source>
        <dbReference type="ARBA" id="ARBA00022475"/>
    </source>
</evidence>
<feature type="transmembrane region" description="Helical" evidence="10">
    <location>
        <begin position="114"/>
        <end position="133"/>
    </location>
</feature>
<feature type="transmembrane region" description="Helical" evidence="10">
    <location>
        <begin position="20"/>
        <end position="38"/>
    </location>
</feature>
<evidence type="ECO:0000256" key="3">
    <source>
        <dbReference type="ARBA" id="ARBA00022692"/>
    </source>
</evidence>